<keyword evidence="3" id="KW-1185">Reference proteome</keyword>
<dbReference type="Proteomes" id="UP000218807">
    <property type="component" value="Unassembled WGS sequence"/>
</dbReference>
<evidence type="ECO:0000313" key="2">
    <source>
        <dbReference type="EMBL" id="PCK82940.1"/>
    </source>
</evidence>
<feature type="region of interest" description="Disordered" evidence="1">
    <location>
        <begin position="63"/>
        <end position="86"/>
    </location>
</feature>
<protein>
    <submittedName>
        <fullName evidence="2">Uncharacterized protein</fullName>
    </submittedName>
</protein>
<reference evidence="2 3" key="1">
    <citation type="submission" date="2017-09" db="EMBL/GenBank/DDBJ databases">
        <title>Comparative genomics of rhizobia isolated from Phaseolus vulgaris in China.</title>
        <authorList>
            <person name="Tong W."/>
        </authorList>
    </citation>
    <scope>NUCLEOTIDE SEQUENCE [LARGE SCALE GENOMIC DNA]</scope>
    <source>
        <strain evidence="2 3">L101</strain>
    </source>
</reference>
<evidence type="ECO:0000256" key="1">
    <source>
        <dbReference type="SAM" id="MobiDB-lite"/>
    </source>
</evidence>
<name>A0A2A5L101_9HYPH</name>
<comment type="caution">
    <text evidence="2">The sequence shown here is derived from an EMBL/GenBank/DDBJ whole genome shotgun (WGS) entry which is preliminary data.</text>
</comment>
<sequence>MRRDQLVPFRGLLTLGSCKALTSPPSFLCLSQESSVPKSLGTGELLRQIESFTAPTRRGWIPVTSTGMRAEGGMPPPAKGPFAHDDCPIHHRLHPRRRPLRQIAIRRIPRRFDRP</sequence>
<proteinExistence type="predicted"/>
<accession>A0A2A5L101</accession>
<evidence type="ECO:0000313" key="3">
    <source>
        <dbReference type="Proteomes" id="UP000218807"/>
    </source>
</evidence>
<organism evidence="2 3">
    <name type="scientific">Rhizobium sophoriradicis</name>
    <dbReference type="NCBI Taxonomy" id="1535245"/>
    <lineage>
        <taxon>Bacteria</taxon>
        <taxon>Pseudomonadati</taxon>
        <taxon>Pseudomonadota</taxon>
        <taxon>Alphaproteobacteria</taxon>
        <taxon>Hyphomicrobiales</taxon>
        <taxon>Rhizobiaceae</taxon>
        <taxon>Rhizobium/Agrobacterium group</taxon>
        <taxon>Rhizobium</taxon>
    </lineage>
</organism>
<dbReference type="EMBL" id="NXDM01000001">
    <property type="protein sequence ID" value="PCK82940.1"/>
    <property type="molecule type" value="Genomic_DNA"/>
</dbReference>
<dbReference type="AlphaFoldDB" id="A0A2A5L101"/>
<gene>
    <name evidence="2" type="ORF">CPT34_01275</name>
</gene>